<evidence type="ECO:0000313" key="2">
    <source>
        <dbReference type="EMBL" id="KAK7373582.1"/>
    </source>
</evidence>
<comment type="caution">
    <text evidence="2">The sequence shown here is derived from an EMBL/GenBank/DDBJ whole genome shotgun (WGS) entry which is preliminary data.</text>
</comment>
<dbReference type="AlphaFoldDB" id="A0AAN9NMM5"/>
<accession>A0AAN9NMM5</accession>
<gene>
    <name evidence="2" type="ORF">VNO80_06997</name>
</gene>
<sequence length="384" mass="43624">MARSVSNNHHLHLRTMLTPSQPPPSSPSSFKIQLGLFPKGLTVRASAGRRHCEFSSLNAPLEPRSLVGKFLGGMLQNRRQLFHMVVKEELKMLSDDRDSAIARMVISQDSDEALLHRRIAKVKEDECMAAISDVMYLLILHKFSEIRVHLVPKLSSCLYNGRLEILPSKDWELESIHSMEVLEIIRQHVSAVTGLKSNPSVRESWETTPIRQYWLARVYVASILYGYFLKSVSLRYTLEQSLSSSNCGLHPGQKTSPSFHDMYRYLSKDVMLGNKNDIQSLGHDLIKQEEGIEDIKCYVTSFHPGSLQKCAKLRSKEAVQLVESHINALFGNGKLGLSQHDDVILTSFSSLRRLVLEAIAFGSFLWETEDYIDNLYKLKDHEVE</sequence>
<protein>
    <recommendedName>
        <fullName evidence="4">UV-B-induced protein At3g17800, chloroplastic-like</fullName>
    </recommendedName>
</protein>
<reference evidence="2 3" key="1">
    <citation type="submission" date="2024-01" db="EMBL/GenBank/DDBJ databases">
        <title>The genomes of 5 underutilized Papilionoideae crops provide insights into root nodulation and disease resistanc.</title>
        <authorList>
            <person name="Jiang F."/>
        </authorList>
    </citation>
    <scope>NUCLEOTIDE SEQUENCE [LARGE SCALE GENOMIC DNA]</scope>
    <source>
        <strain evidence="2">JINMINGXINNONG_FW02</strain>
        <tissue evidence="2">Leaves</tissue>
    </source>
</reference>
<dbReference type="PANTHER" id="PTHR31808:SF9">
    <property type="entry name" value="F21O3.2 PROTEIN"/>
    <property type="match status" value="1"/>
</dbReference>
<evidence type="ECO:0000256" key="1">
    <source>
        <dbReference type="SAM" id="MobiDB-lite"/>
    </source>
</evidence>
<proteinExistence type="predicted"/>
<dbReference type="InterPro" id="IPR008479">
    <property type="entry name" value="DUF760"/>
</dbReference>
<keyword evidence="3" id="KW-1185">Reference proteome</keyword>
<dbReference type="PANTHER" id="PTHR31808">
    <property type="entry name" value="EXPRESSED PROTEIN"/>
    <property type="match status" value="1"/>
</dbReference>
<dbReference type="EMBL" id="JAYMYR010000003">
    <property type="protein sequence ID" value="KAK7373582.1"/>
    <property type="molecule type" value="Genomic_DNA"/>
</dbReference>
<evidence type="ECO:0008006" key="4">
    <source>
        <dbReference type="Google" id="ProtNLM"/>
    </source>
</evidence>
<evidence type="ECO:0000313" key="3">
    <source>
        <dbReference type="Proteomes" id="UP001374584"/>
    </source>
</evidence>
<dbReference type="Pfam" id="PF05542">
    <property type="entry name" value="DUF760"/>
    <property type="match status" value="2"/>
</dbReference>
<dbReference type="Proteomes" id="UP001374584">
    <property type="component" value="Unassembled WGS sequence"/>
</dbReference>
<feature type="region of interest" description="Disordered" evidence="1">
    <location>
        <begin position="1"/>
        <end position="28"/>
    </location>
</feature>
<name>A0AAN9NMM5_PHACN</name>
<organism evidence="2 3">
    <name type="scientific">Phaseolus coccineus</name>
    <name type="common">Scarlet runner bean</name>
    <name type="synonym">Phaseolus multiflorus</name>
    <dbReference type="NCBI Taxonomy" id="3886"/>
    <lineage>
        <taxon>Eukaryota</taxon>
        <taxon>Viridiplantae</taxon>
        <taxon>Streptophyta</taxon>
        <taxon>Embryophyta</taxon>
        <taxon>Tracheophyta</taxon>
        <taxon>Spermatophyta</taxon>
        <taxon>Magnoliopsida</taxon>
        <taxon>eudicotyledons</taxon>
        <taxon>Gunneridae</taxon>
        <taxon>Pentapetalae</taxon>
        <taxon>rosids</taxon>
        <taxon>fabids</taxon>
        <taxon>Fabales</taxon>
        <taxon>Fabaceae</taxon>
        <taxon>Papilionoideae</taxon>
        <taxon>50 kb inversion clade</taxon>
        <taxon>NPAAA clade</taxon>
        <taxon>indigoferoid/millettioid clade</taxon>
        <taxon>Phaseoleae</taxon>
        <taxon>Phaseolus</taxon>
    </lineage>
</organism>
<dbReference type="InterPro" id="IPR038925">
    <property type="entry name" value="At3g17800-like"/>
</dbReference>